<dbReference type="Proteomes" id="UP000023152">
    <property type="component" value="Unassembled WGS sequence"/>
</dbReference>
<feature type="transmembrane region" description="Helical" evidence="1">
    <location>
        <begin position="102"/>
        <end position="123"/>
    </location>
</feature>
<evidence type="ECO:0000313" key="2">
    <source>
        <dbReference type="EMBL" id="ETO24624.1"/>
    </source>
</evidence>
<evidence type="ECO:0000256" key="1">
    <source>
        <dbReference type="SAM" id="Phobius"/>
    </source>
</evidence>
<proteinExistence type="predicted"/>
<gene>
    <name evidence="2" type="ORF">RFI_12535</name>
</gene>
<dbReference type="AlphaFoldDB" id="X6NFU1"/>
<organism evidence="2 3">
    <name type="scientific">Reticulomyxa filosa</name>
    <dbReference type="NCBI Taxonomy" id="46433"/>
    <lineage>
        <taxon>Eukaryota</taxon>
        <taxon>Sar</taxon>
        <taxon>Rhizaria</taxon>
        <taxon>Retaria</taxon>
        <taxon>Foraminifera</taxon>
        <taxon>Monothalamids</taxon>
        <taxon>Reticulomyxidae</taxon>
        <taxon>Reticulomyxa</taxon>
    </lineage>
</organism>
<protein>
    <submittedName>
        <fullName evidence="2">Uncharacterized protein</fullName>
    </submittedName>
</protein>
<keyword evidence="3" id="KW-1185">Reference proteome</keyword>
<feature type="transmembrane region" description="Helical" evidence="1">
    <location>
        <begin position="33"/>
        <end position="62"/>
    </location>
</feature>
<keyword evidence="1" id="KW-0812">Transmembrane</keyword>
<feature type="transmembrane region" description="Helical" evidence="1">
    <location>
        <begin position="144"/>
        <end position="164"/>
    </location>
</feature>
<sequence>MEVRNGGIGKDKHGHLPLIRENSDNCKNHTPRYGWVFCLILYAFIISDLYIRVTPFLVVILLFERVSWIVFLSLCVALSVFECLMLRFVLLKDTVKHKWKDALKYFSIGIISSSYYLLCCIGLKWLPQNIRFRKGLAIEHTIRALLSFALTLLSVFVQTFISSWQFEQATILVFLMLTLNLIVFLIMLCRLK</sequence>
<accession>X6NFU1</accession>
<name>X6NFU1_RETFI</name>
<feature type="transmembrane region" description="Helical" evidence="1">
    <location>
        <begin position="170"/>
        <end position="189"/>
    </location>
</feature>
<reference evidence="2 3" key="1">
    <citation type="journal article" date="2013" name="Curr. Biol.">
        <title>The Genome of the Foraminiferan Reticulomyxa filosa.</title>
        <authorList>
            <person name="Glockner G."/>
            <person name="Hulsmann N."/>
            <person name="Schleicher M."/>
            <person name="Noegel A.A."/>
            <person name="Eichinger L."/>
            <person name="Gallinger C."/>
            <person name="Pawlowski J."/>
            <person name="Sierra R."/>
            <person name="Euteneuer U."/>
            <person name="Pillet L."/>
            <person name="Moustafa A."/>
            <person name="Platzer M."/>
            <person name="Groth M."/>
            <person name="Szafranski K."/>
            <person name="Schliwa M."/>
        </authorList>
    </citation>
    <scope>NUCLEOTIDE SEQUENCE [LARGE SCALE GENOMIC DNA]</scope>
</reference>
<keyword evidence="1" id="KW-1133">Transmembrane helix</keyword>
<evidence type="ECO:0000313" key="3">
    <source>
        <dbReference type="Proteomes" id="UP000023152"/>
    </source>
</evidence>
<dbReference type="EMBL" id="ASPP01009101">
    <property type="protein sequence ID" value="ETO24624.1"/>
    <property type="molecule type" value="Genomic_DNA"/>
</dbReference>
<keyword evidence="1" id="KW-0472">Membrane</keyword>
<comment type="caution">
    <text evidence="2">The sequence shown here is derived from an EMBL/GenBank/DDBJ whole genome shotgun (WGS) entry which is preliminary data.</text>
</comment>
<feature type="transmembrane region" description="Helical" evidence="1">
    <location>
        <begin position="69"/>
        <end position="90"/>
    </location>
</feature>